<dbReference type="Proteomes" id="UP000187148">
    <property type="component" value="Chromosome"/>
</dbReference>
<evidence type="ECO:0000313" key="11">
    <source>
        <dbReference type="EMBL" id="APZ07573.1"/>
    </source>
</evidence>
<name>A0A830ZES7_9ENTR</name>
<comment type="similarity">
    <text evidence="9 10">Belongs to the FlhC family.</text>
</comment>
<proteinExistence type="inferred from homology"/>
<evidence type="ECO:0000256" key="7">
    <source>
        <dbReference type="ARBA" id="ARBA00023159"/>
    </source>
</evidence>
<dbReference type="SUPFAM" id="SSF160930">
    <property type="entry name" value="FlhC-like"/>
    <property type="match status" value="1"/>
</dbReference>
<dbReference type="GO" id="GO:1902208">
    <property type="term" value="P:regulation of bacterial-type flagellum assembly"/>
    <property type="evidence" value="ECO:0007669"/>
    <property type="project" value="UniProtKB-UniRule"/>
</dbReference>
<organism evidence="11 12">
    <name type="scientific">Kosakonia cowanii JCM 10956 = DSM 18146</name>
    <dbReference type="NCBI Taxonomy" id="1300165"/>
    <lineage>
        <taxon>Bacteria</taxon>
        <taxon>Pseudomonadati</taxon>
        <taxon>Pseudomonadota</taxon>
        <taxon>Gammaproteobacteria</taxon>
        <taxon>Enterobacterales</taxon>
        <taxon>Enterobacteriaceae</taxon>
        <taxon>Kosakonia</taxon>
    </lineage>
</organism>
<evidence type="ECO:0000256" key="3">
    <source>
        <dbReference type="ARBA" id="ARBA00022795"/>
    </source>
</evidence>
<dbReference type="HAMAP" id="MF_01891">
    <property type="entry name" value="FhlC"/>
    <property type="match status" value="1"/>
</dbReference>
<evidence type="ECO:0000256" key="6">
    <source>
        <dbReference type="ARBA" id="ARBA00023125"/>
    </source>
</evidence>
<evidence type="ECO:0000256" key="1">
    <source>
        <dbReference type="ARBA" id="ARBA00022490"/>
    </source>
</evidence>
<protein>
    <recommendedName>
        <fullName evidence="9 10">Flagellar transcriptional regulator FlhC</fullName>
    </recommendedName>
</protein>
<dbReference type="GO" id="GO:0005737">
    <property type="term" value="C:cytoplasm"/>
    <property type="evidence" value="ECO:0007669"/>
    <property type="project" value="UniProtKB-SubCell"/>
</dbReference>
<keyword evidence="12" id="KW-1185">Reference proteome</keyword>
<evidence type="ECO:0000256" key="10">
    <source>
        <dbReference type="PIRNR" id="PIRNR003159"/>
    </source>
</evidence>
<accession>A0A830ZES7</accession>
<dbReference type="InterPro" id="IPR007944">
    <property type="entry name" value="FlhC"/>
</dbReference>
<feature type="binding site" evidence="9">
    <location>
        <position position="162"/>
    </location>
    <ligand>
        <name>Zn(2+)</name>
        <dbReference type="ChEBI" id="CHEBI:29105"/>
    </ligand>
</feature>
<dbReference type="AlphaFoldDB" id="A0A830ZES7"/>
<dbReference type="GO" id="GO:0003677">
    <property type="term" value="F:DNA binding"/>
    <property type="evidence" value="ECO:0007669"/>
    <property type="project" value="UniProtKB-UniRule"/>
</dbReference>
<comment type="subcellular location">
    <subcellularLocation>
        <location evidence="9 10">Cytoplasm</location>
    </subcellularLocation>
</comment>
<keyword evidence="7 9" id="KW-0010">Activator</keyword>
<evidence type="ECO:0000256" key="2">
    <source>
        <dbReference type="ARBA" id="ARBA00022723"/>
    </source>
</evidence>
<dbReference type="NCBIfam" id="NF009365">
    <property type="entry name" value="PRK12722.1"/>
    <property type="match status" value="1"/>
</dbReference>
<dbReference type="GO" id="GO:0044781">
    <property type="term" value="P:bacterial-type flagellum organization"/>
    <property type="evidence" value="ECO:0007669"/>
    <property type="project" value="UniProtKB-KW"/>
</dbReference>
<keyword evidence="4 9" id="KW-0862">Zinc</keyword>
<keyword evidence="2 9" id="KW-0479">Metal-binding</keyword>
<comment type="cofactor">
    <cofactor evidence="9">
        <name>Zn(2+)</name>
        <dbReference type="ChEBI" id="CHEBI:29105"/>
    </cofactor>
    <text evidence="9">Binds 1 zinc ion per subunit.</text>
</comment>
<feature type="binding site" evidence="9">
    <location>
        <position position="142"/>
    </location>
    <ligand>
        <name>Zn(2+)</name>
        <dbReference type="ChEBI" id="CHEBI:29105"/>
    </ligand>
</feature>
<evidence type="ECO:0000256" key="5">
    <source>
        <dbReference type="ARBA" id="ARBA00023015"/>
    </source>
</evidence>
<dbReference type="GO" id="GO:0045893">
    <property type="term" value="P:positive regulation of DNA-templated transcription"/>
    <property type="evidence" value="ECO:0007669"/>
    <property type="project" value="InterPro"/>
</dbReference>
<dbReference type="GO" id="GO:0008270">
    <property type="term" value="F:zinc ion binding"/>
    <property type="evidence" value="ECO:0007669"/>
    <property type="project" value="UniProtKB-UniRule"/>
</dbReference>
<comment type="function">
    <text evidence="9">Functions in complex with FlhD as a master transcriptional regulator that regulates transcription of several flagellar and non-flagellar operons by binding to their promoter region. Activates expression of class 2 flagellar genes, including fliA, which is a flagellum-specific sigma factor that turns on the class 3 genes. Also regulates genes whose products function in a variety of physiological pathways.</text>
</comment>
<evidence type="ECO:0000256" key="4">
    <source>
        <dbReference type="ARBA" id="ARBA00022833"/>
    </source>
</evidence>
<sequence length="186" mass="21361">MLHEKSIMSEIKDAQIAMELINFGARMQVLESETNLSRRRLLKLYKELKGDSPPKGMLPFSADWYMSWEQNIHSSIFYNIYRYLQRAEKGRSVELMIKAYRIYLEHGLAQADEEPVLGLTRAWTLLRFMEGGMLKQTQCDCCGGNFVSTPEHMFNGFTCSLCVPPSRAMKRSPQLDFAAGTMTTLQ</sequence>
<dbReference type="PIRSF" id="PIRSF003159">
    <property type="entry name" value="FlhC"/>
    <property type="match status" value="1"/>
</dbReference>
<feature type="binding site" evidence="9">
    <location>
        <position position="139"/>
    </location>
    <ligand>
        <name>Zn(2+)</name>
        <dbReference type="ChEBI" id="CHEBI:29105"/>
    </ligand>
</feature>
<comment type="subunit">
    <text evidence="9">Heterohexamer composed of two FlhC and four FlhD subunits. Each FlhC binds a FlhD dimer, forming a heterotrimer, and a hexamer assembles by dimerization of two heterotrimers.</text>
</comment>
<reference evidence="11 12" key="1">
    <citation type="submission" date="2017-01" db="EMBL/GenBank/DDBJ databases">
        <authorList>
            <person name="Cao J.-M."/>
        </authorList>
    </citation>
    <scope>NUCLEOTIDE SEQUENCE [LARGE SCALE GENOMIC DNA]</scope>
    <source>
        <strain evidence="11 12">888-76</strain>
    </source>
</reference>
<gene>
    <name evidence="9" type="primary">flhC</name>
    <name evidence="11" type="ORF">BWI95_04635</name>
</gene>
<dbReference type="Pfam" id="PF05280">
    <property type="entry name" value="FlhC"/>
    <property type="match status" value="1"/>
</dbReference>
<keyword evidence="3 9" id="KW-1005">Bacterial flagellum biogenesis</keyword>
<dbReference type="RefSeq" id="WP_042712517.1">
    <property type="nucleotide sequence ID" value="NZ_CP019445.1"/>
</dbReference>
<evidence type="ECO:0000256" key="8">
    <source>
        <dbReference type="ARBA" id="ARBA00023163"/>
    </source>
</evidence>
<evidence type="ECO:0000256" key="9">
    <source>
        <dbReference type="HAMAP-Rule" id="MF_01891"/>
    </source>
</evidence>
<evidence type="ECO:0000313" key="12">
    <source>
        <dbReference type="Proteomes" id="UP000187148"/>
    </source>
</evidence>
<keyword evidence="5 9" id="KW-0805">Transcription regulation</keyword>
<keyword evidence="6 9" id="KW-0238">DNA-binding</keyword>
<dbReference type="EMBL" id="CP019445">
    <property type="protein sequence ID" value="APZ07573.1"/>
    <property type="molecule type" value="Genomic_DNA"/>
</dbReference>
<keyword evidence="8 9" id="KW-0804">Transcription</keyword>
<dbReference type="GeneID" id="77482554"/>
<dbReference type="KEGG" id="kco:BWI95_04635"/>
<feature type="binding site" evidence="9">
    <location>
        <position position="159"/>
    </location>
    <ligand>
        <name>Zn(2+)</name>
        <dbReference type="ChEBI" id="CHEBI:29105"/>
    </ligand>
</feature>
<keyword evidence="1 9" id="KW-0963">Cytoplasm</keyword>